<comment type="cofactor">
    <cofactor evidence="11">
        <name>Mn(2+)</name>
        <dbReference type="ChEBI" id="CHEBI:29035"/>
    </cofactor>
</comment>
<keyword evidence="4 11" id="KW-0808">Transferase</keyword>
<comment type="pathway">
    <text evidence="11">Protein modification; protein glycosylation.</text>
</comment>
<accession>A0ABR3N445</accession>
<keyword evidence="11" id="KW-0479">Metal-binding</keyword>
<keyword evidence="11" id="KW-0464">Manganese</keyword>
<comment type="subcellular location">
    <subcellularLocation>
        <location evidence="11">Golgi apparatus membrane</location>
        <topology evidence="11">Single-pass type II membrane protein</topology>
    </subcellularLocation>
    <subcellularLocation>
        <location evidence="1">Membrane</location>
        <topology evidence="1">Single-pass type II membrane protein</topology>
    </subcellularLocation>
</comment>
<protein>
    <recommendedName>
        <fullName evidence="3 11">Galactosylgalactosylxylosylprotein 3-beta-glucuronosyltransferase</fullName>
        <ecNumber evidence="3 11">2.4.1.135</ecNumber>
    </recommendedName>
</protein>
<evidence type="ECO:0000256" key="8">
    <source>
        <dbReference type="ARBA" id="ARBA00023136"/>
    </source>
</evidence>
<dbReference type="Proteomes" id="UP001558613">
    <property type="component" value="Unassembled WGS sequence"/>
</dbReference>
<dbReference type="PANTHER" id="PTHR10896:SF65">
    <property type="entry name" value="GALACTOSYLGALACTOSYLXYLOSYLPROTEIN 3-BETA-GLUCURONOSYLTRANSFERASE 3"/>
    <property type="match status" value="1"/>
</dbReference>
<comment type="catalytic activity">
    <reaction evidence="10 11">
        <text>3-O-(beta-D-galactosyl-(1-&gt;3)-beta-D-galactosyl-(1-&gt;4)-beta-D-xylosyl)-L-seryl-[protein] + UDP-alpha-D-glucuronate = 3-O-(beta-D-GlcA-(1-&gt;3)-beta-D-Gal-(1-&gt;3)-beta-D-Gal-(1-&gt;4)-beta-D-Xyl)-L-seryl-[protein] + UDP + H(+)</text>
        <dbReference type="Rhea" id="RHEA:24168"/>
        <dbReference type="Rhea" id="RHEA-COMP:12571"/>
        <dbReference type="Rhea" id="RHEA-COMP:12573"/>
        <dbReference type="ChEBI" id="CHEBI:15378"/>
        <dbReference type="ChEBI" id="CHEBI:58052"/>
        <dbReference type="ChEBI" id="CHEBI:58223"/>
        <dbReference type="ChEBI" id="CHEBI:132090"/>
        <dbReference type="ChEBI" id="CHEBI:132093"/>
        <dbReference type="EC" id="2.4.1.135"/>
    </reaction>
</comment>
<keyword evidence="14" id="KW-1185">Reference proteome</keyword>
<gene>
    <name evidence="13" type="ORF">QQF64_030571</name>
</gene>
<evidence type="ECO:0000256" key="10">
    <source>
        <dbReference type="ARBA" id="ARBA00047979"/>
    </source>
</evidence>
<feature type="compositionally biased region" description="Basic and acidic residues" evidence="12">
    <location>
        <begin position="534"/>
        <end position="548"/>
    </location>
</feature>
<proteinExistence type="inferred from homology"/>
<keyword evidence="9" id="KW-0325">Glycoprotein</keyword>
<evidence type="ECO:0000256" key="11">
    <source>
        <dbReference type="RuleBase" id="RU363127"/>
    </source>
</evidence>
<evidence type="ECO:0000256" key="12">
    <source>
        <dbReference type="SAM" id="MobiDB-lite"/>
    </source>
</evidence>
<evidence type="ECO:0000313" key="14">
    <source>
        <dbReference type="Proteomes" id="UP001558613"/>
    </source>
</evidence>
<name>A0ABR3N445_9TELE</name>
<evidence type="ECO:0000256" key="2">
    <source>
        <dbReference type="ARBA" id="ARBA00007706"/>
    </source>
</evidence>
<dbReference type="Gene3D" id="3.90.550.10">
    <property type="entry name" value="Spore Coat Polysaccharide Biosynthesis Protein SpsA, Chain A"/>
    <property type="match status" value="1"/>
</dbReference>
<feature type="region of interest" description="Disordered" evidence="12">
    <location>
        <begin position="592"/>
        <end position="619"/>
    </location>
</feature>
<comment type="caution">
    <text evidence="13">The sequence shown here is derived from an EMBL/GenBank/DDBJ whole genome shotgun (WGS) entry which is preliminary data.</text>
</comment>
<evidence type="ECO:0000256" key="1">
    <source>
        <dbReference type="ARBA" id="ARBA00004606"/>
    </source>
</evidence>
<feature type="region of interest" description="Disordered" evidence="12">
    <location>
        <begin position="440"/>
        <end position="507"/>
    </location>
</feature>
<keyword evidence="5" id="KW-0812">Transmembrane</keyword>
<comment type="similarity">
    <text evidence="2 11">Belongs to the glycosyltransferase 43 family.</text>
</comment>
<dbReference type="InterPro" id="IPR005027">
    <property type="entry name" value="Glyco_trans_43"/>
</dbReference>
<feature type="compositionally biased region" description="Basic and acidic residues" evidence="12">
    <location>
        <begin position="605"/>
        <end position="619"/>
    </location>
</feature>
<evidence type="ECO:0000256" key="3">
    <source>
        <dbReference type="ARBA" id="ARBA00012641"/>
    </source>
</evidence>
<keyword evidence="8" id="KW-0472">Membrane</keyword>
<feature type="region of interest" description="Disordered" evidence="12">
    <location>
        <begin position="529"/>
        <end position="548"/>
    </location>
</feature>
<keyword evidence="11" id="KW-0333">Golgi apparatus</keyword>
<sequence>MRMRLKLKTVFVLYFMVSLLGLIYALMQLGQRCDCRDHDMSKDQQISQLRGELQKLQEHIKTELSKKTDVPKIFVITPTYARLVQKAELTRLSHTFLHVPQLHWIVVEDAPQPTSLVTDFLAASGLTYTHLHKLTPKDRKLQEGDPSWLKPRGAEQRNEGLRWLREMGAAAKGKEAAALEEAVVYFADDDNTYSLQLFEEMRYTYRVSVWPVGLVGGMKFERPVVEDGKVVRFHTGWRPNRPFPIDMAGFAVSLRLTLTNPQARFDGDAQMGFLESSFLQSLVTMDDLEPKADLCTKVLVWHTRTEKPKMKREDALQKQGMGSDPDVEAREQGELGPEHKVRVRAESRENSQKIAKTGLTSLLHKTMTIGRSSRKIKAPRSPPFLDKANGLYGRLDEIFGDDVQITEEQIATLNQSTQDNKTAPDAIEEDDNVADFNQGMMEDDGTTLLERKPSRLSRRWSRMSSRKAKYDKFTSEKELGNETNKSISVDPSPDVPPATQTLENSEKTEPALVHFSVREHADDQILISGKKRGKGEMESIRKEKKTEGKLNGESMEVVKRNTLKNYRKAMDKAFRRGWETFVANLYSVTLTPISSTSSSSSTPSDKTELNRNRVLAELR</sequence>
<feature type="compositionally biased region" description="Basic and acidic residues" evidence="12">
    <location>
        <begin position="327"/>
        <end position="351"/>
    </location>
</feature>
<evidence type="ECO:0000256" key="4">
    <source>
        <dbReference type="ARBA" id="ARBA00022679"/>
    </source>
</evidence>
<evidence type="ECO:0000256" key="5">
    <source>
        <dbReference type="ARBA" id="ARBA00022692"/>
    </source>
</evidence>
<dbReference type="CDD" id="cd00218">
    <property type="entry name" value="GlcAT-I"/>
    <property type="match status" value="1"/>
</dbReference>
<keyword evidence="6 11" id="KW-0735">Signal-anchor</keyword>
<keyword evidence="7" id="KW-1133">Transmembrane helix</keyword>
<dbReference type="Pfam" id="PF03360">
    <property type="entry name" value="Glyco_transf_43"/>
    <property type="match status" value="1"/>
</dbReference>
<evidence type="ECO:0000256" key="9">
    <source>
        <dbReference type="ARBA" id="ARBA00023180"/>
    </source>
</evidence>
<evidence type="ECO:0000256" key="6">
    <source>
        <dbReference type="ARBA" id="ARBA00022968"/>
    </source>
</evidence>
<dbReference type="EC" id="2.4.1.135" evidence="3 11"/>
<evidence type="ECO:0000256" key="7">
    <source>
        <dbReference type="ARBA" id="ARBA00022989"/>
    </source>
</evidence>
<feature type="compositionally biased region" description="Basic and acidic residues" evidence="12">
    <location>
        <begin position="468"/>
        <end position="480"/>
    </location>
</feature>
<feature type="region of interest" description="Disordered" evidence="12">
    <location>
        <begin position="310"/>
        <end position="351"/>
    </location>
</feature>
<reference evidence="13 14" key="1">
    <citation type="submission" date="2023-09" db="EMBL/GenBank/DDBJ databases">
        <authorList>
            <person name="Wang M."/>
        </authorList>
    </citation>
    <scope>NUCLEOTIDE SEQUENCE [LARGE SCALE GENOMIC DNA]</scope>
    <source>
        <strain evidence="13">GT-2023</strain>
        <tissue evidence="13">Liver</tissue>
    </source>
</reference>
<organism evidence="13 14">
    <name type="scientific">Cirrhinus molitorella</name>
    <name type="common">mud carp</name>
    <dbReference type="NCBI Taxonomy" id="172907"/>
    <lineage>
        <taxon>Eukaryota</taxon>
        <taxon>Metazoa</taxon>
        <taxon>Chordata</taxon>
        <taxon>Craniata</taxon>
        <taxon>Vertebrata</taxon>
        <taxon>Euteleostomi</taxon>
        <taxon>Actinopterygii</taxon>
        <taxon>Neopterygii</taxon>
        <taxon>Teleostei</taxon>
        <taxon>Ostariophysi</taxon>
        <taxon>Cypriniformes</taxon>
        <taxon>Cyprinidae</taxon>
        <taxon>Labeoninae</taxon>
        <taxon>Labeonini</taxon>
        <taxon>Cirrhinus</taxon>
    </lineage>
</organism>
<dbReference type="InterPro" id="IPR029044">
    <property type="entry name" value="Nucleotide-diphossugar_trans"/>
</dbReference>
<feature type="compositionally biased region" description="Low complexity" evidence="12">
    <location>
        <begin position="592"/>
        <end position="604"/>
    </location>
</feature>
<dbReference type="SUPFAM" id="SSF53448">
    <property type="entry name" value="Nucleotide-diphospho-sugar transferases"/>
    <property type="match status" value="1"/>
</dbReference>
<dbReference type="EMBL" id="JAYMGO010000007">
    <property type="protein sequence ID" value="KAL1271555.1"/>
    <property type="molecule type" value="Genomic_DNA"/>
</dbReference>
<dbReference type="PANTHER" id="PTHR10896">
    <property type="entry name" value="GALACTOSYLGALACTOSYLXYLOSYLPROTEIN 3-BETA-GLUCURONOSYLTRANSFERASE BETA-1,3-GLUCURONYLTRANSFERASE"/>
    <property type="match status" value="1"/>
</dbReference>
<feature type="compositionally biased region" description="Basic residues" evidence="12">
    <location>
        <begin position="454"/>
        <end position="467"/>
    </location>
</feature>
<evidence type="ECO:0000313" key="13">
    <source>
        <dbReference type="EMBL" id="KAL1271555.1"/>
    </source>
</evidence>